<evidence type="ECO:0000313" key="2">
    <source>
        <dbReference type="Proteomes" id="UP000789405"/>
    </source>
</evidence>
<organism evidence="1 2">
    <name type="scientific">Dentiscutata erythropus</name>
    <dbReference type="NCBI Taxonomy" id="1348616"/>
    <lineage>
        <taxon>Eukaryota</taxon>
        <taxon>Fungi</taxon>
        <taxon>Fungi incertae sedis</taxon>
        <taxon>Mucoromycota</taxon>
        <taxon>Glomeromycotina</taxon>
        <taxon>Glomeromycetes</taxon>
        <taxon>Diversisporales</taxon>
        <taxon>Gigasporaceae</taxon>
        <taxon>Dentiscutata</taxon>
    </lineage>
</organism>
<protein>
    <submittedName>
        <fullName evidence="1">27818_t:CDS:1</fullName>
    </submittedName>
</protein>
<dbReference type="AlphaFoldDB" id="A0A9N9JW41"/>
<feature type="non-terminal residue" evidence="1">
    <location>
        <position position="43"/>
    </location>
</feature>
<reference evidence="1" key="1">
    <citation type="submission" date="2021-06" db="EMBL/GenBank/DDBJ databases">
        <authorList>
            <person name="Kallberg Y."/>
            <person name="Tangrot J."/>
            <person name="Rosling A."/>
        </authorList>
    </citation>
    <scope>NUCLEOTIDE SEQUENCE</scope>
    <source>
        <strain evidence="1">MA453B</strain>
    </source>
</reference>
<keyword evidence="2" id="KW-1185">Reference proteome</keyword>
<dbReference type="OrthoDB" id="2420170at2759"/>
<comment type="caution">
    <text evidence="1">The sequence shown here is derived from an EMBL/GenBank/DDBJ whole genome shotgun (WGS) entry which is preliminary data.</text>
</comment>
<dbReference type="Proteomes" id="UP000789405">
    <property type="component" value="Unassembled WGS sequence"/>
</dbReference>
<accession>A0A9N9JW41</accession>
<proteinExistence type="predicted"/>
<evidence type="ECO:0000313" key="1">
    <source>
        <dbReference type="EMBL" id="CAG8796833.1"/>
    </source>
</evidence>
<dbReference type="EMBL" id="CAJVPY010031641">
    <property type="protein sequence ID" value="CAG8796833.1"/>
    <property type="molecule type" value="Genomic_DNA"/>
</dbReference>
<feature type="non-terminal residue" evidence="1">
    <location>
        <position position="1"/>
    </location>
</feature>
<sequence length="43" mass="5035">DIIQFFDQISTGEQKNLEFSFAEAIYQCGRPIELEPIVKLFKK</sequence>
<name>A0A9N9JW41_9GLOM</name>
<gene>
    <name evidence="1" type="ORF">DERYTH_LOCUS22561</name>
</gene>